<keyword evidence="2" id="KW-0449">Lipoprotein</keyword>
<dbReference type="PROSITE" id="PS51257">
    <property type="entry name" value="PROKAR_LIPOPROTEIN"/>
    <property type="match status" value="1"/>
</dbReference>
<dbReference type="RefSeq" id="WP_204604400.1">
    <property type="nucleotide sequence ID" value="NZ_JBHSED010000004.1"/>
</dbReference>
<evidence type="ECO:0000313" key="2">
    <source>
        <dbReference type="EMBL" id="MFC4302627.1"/>
    </source>
</evidence>
<protein>
    <submittedName>
        <fullName evidence="2">Lipoprotein</fullName>
    </submittedName>
</protein>
<feature type="region of interest" description="Disordered" evidence="1">
    <location>
        <begin position="20"/>
        <end position="62"/>
    </location>
</feature>
<dbReference type="EMBL" id="JBHSED010000004">
    <property type="protein sequence ID" value="MFC4302627.1"/>
    <property type="molecule type" value="Genomic_DNA"/>
</dbReference>
<accession>A0ABV8S6M8</accession>
<sequence length="217" mass="24173">MRRYIIVIAALLVLTACSNDKEAEPAPKPSATKVVAEPEKSASPSEEAQESTEPSESYDWSTVEVTEERVRKALEGNVGAAYAISVKDETFREIAMSSDTKGAYIEITVNPGMFADEKDFVRRAGGSLLAYSKILYSNPEVYEVSVNVLIDNVGGGENEGVYLSWQREQAKDIDYDAVLDNLFEDYTIPYQLARKYSIQTDLYDKLPEFDLPKSNNL</sequence>
<organism evidence="2 3">
    <name type="scientific">Cohnella boryungensis</name>
    <dbReference type="NCBI Taxonomy" id="768479"/>
    <lineage>
        <taxon>Bacteria</taxon>
        <taxon>Bacillati</taxon>
        <taxon>Bacillota</taxon>
        <taxon>Bacilli</taxon>
        <taxon>Bacillales</taxon>
        <taxon>Paenibacillaceae</taxon>
        <taxon>Cohnella</taxon>
    </lineage>
</organism>
<name>A0ABV8S6M8_9BACL</name>
<gene>
    <name evidence="2" type="ORF">ACFO1S_04125</name>
</gene>
<feature type="compositionally biased region" description="Low complexity" evidence="1">
    <location>
        <begin position="41"/>
        <end position="57"/>
    </location>
</feature>
<evidence type="ECO:0000256" key="1">
    <source>
        <dbReference type="SAM" id="MobiDB-lite"/>
    </source>
</evidence>
<proteinExistence type="predicted"/>
<dbReference type="Proteomes" id="UP001595755">
    <property type="component" value="Unassembled WGS sequence"/>
</dbReference>
<comment type="caution">
    <text evidence="2">The sequence shown here is derived from an EMBL/GenBank/DDBJ whole genome shotgun (WGS) entry which is preliminary data.</text>
</comment>
<reference evidence="3" key="1">
    <citation type="journal article" date="2019" name="Int. J. Syst. Evol. Microbiol.">
        <title>The Global Catalogue of Microorganisms (GCM) 10K type strain sequencing project: providing services to taxonomists for standard genome sequencing and annotation.</title>
        <authorList>
            <consortium name="The Broad Institute Genomics Platform"/>
            <consortium name="The Broad Institute Genome Sequencing Center for Infectious Disease"/>
            <person name="Wu L."/>
            <person name="Ma J."/>
        </authorList>
    </citation>
    <scope>NUCLEOTIDE SEQUENCE [LARGE SCALE GENOMIC DNA]</scope>
    <source>
        <strain evidence="3">CGMCC 4.1641</strain>
    </source>
</reference>
<evidence type="ECO:0000313" key="3">
    <source>
        <dbReference type="Proteomes" id="UP001595755"/>
    </source>
</evidence>
<keyword evidence="3" id="KW-1185">Reference proteome</keyword>